<evidence type="ECO:0000256" key="6">
    <source>
        <dbReference type="ARBA" id="ARBA00023239"/>
    </source>
</evidence>
<keyword evidence="6 13" id="KW-0456">Lyase</keyword>
<comment type="caution">
    <text evidence="13">The sequence shown here is derived from an EMBL/GenBank/DDBJ whole genome shotgun (WGS) entry which is preliminary data.</text>
</comment>
<dbReference type="InterPro" id="IPR017824">
    <property type="entry name" value="Aminodeoxychorismate_lyase_IV"/>
</dbReference>
<evidence type="ECO:0000256" key="8">
    <source>
        <dbReference type="ARBA" id="ARBA00035676"/>
    </source>
</evidence>
<dbReference type="InterPro" id="IPR043131">
    <property type="entry name" value="BCAT-like_N"/>
</dbReference>
<dbReference type="RefSeq" id="WP_016961390.1">
    <property type="nucleotide sequence ID" value="NZ_AJWN02000090.1"/>
</dbReference>
<dbReference type="Proteomes" id="UP000095039">
    <property type="component" value="Unassembled WGS sequence"/>
</dbReference>
<organism evidence="13 14">
    <name type="scientific">Enterovibrio norvegicus FF-454</name>
    <dbReference type="NCBI Taxonomy" id="1185651"/>
    <lineage>
        <taxon>Bacteria</taxon>
        <taxon>Pseudomonadati</taxon>
        <taxon>Pseudomonadota</taxon>
        <taxon>Gammaproteobacteria</taxon>
        <taxon>Vibrionales</taxon>
        <taxon>Vibrionaceae</taxon>
        <taxon>Enterovibrio</taxon>
    </lineage>
</organism>
<evidence type="ECO:0000256" key="3">
    <source>
        <dbReference type="ARBA" id="ARBA00011738"/>
    </source>
</evidence>
<comment type="similarity">
    <text evidence="2">Belongs to the class-IV pyridoxal-phosphate-dependent aminotransferase family.</text>
</comment>
<evidence type="ECO:0000256" key="7">
    <source>
        <dbReference type="ARBA" id="ARBA00035633"/>
    </source>
</evidence>
<comment type="subunit">
    <text evidence="3">Homodimer.</text>
</comment>
<protein>
    <recommendedName>
        <fullName evidence="11 12">Aminodeoxychorismate lyase</fullName>
        <ecNumber evidence="8 12">4.1.3.38</ecNumber>
    </recommendedName>
</protein>
<dbReference type="GO" id="GO:0008153">
    <property type="term" value="P:4-aminobenzoate biosynthetic process"/>
    <property type="evidence" value="ECO:0007669"/>
    <property type="project" value="UniProtKB-UniRule"/>
</dbReference>
<evidence type="ECO:0000256" key="5">
    <source>
        <dbReference type="ARBA" id="ARBA00022909"/>
    </source>
</evidence>
<gene>
    <name evidence="13" type="ORF">A1OK_03815</name>
</gene>
<dbReference type="Gene3D" id="3.30.470.10">
    <property type="match status" value="1"/>
</dbReference>
<dbReference type="Gene3D" id="3.20.10.10">
    <property type="entry name" value="D-amino Acid Aminotransferase, subunit A, domain 2"/>
    <property type="match status" value="1"/>
</dbReference>
<dbReference type="GO" id="GO:0030170">
    <property type="term" value="F:pyridoxal phosphate binding"/>
    <property type="evidence" value="ECO:0007669"/>
    <property type="project" value="InterPro"/>
</dbReference>
<keyword evidence="5" id="KW-0289">Folate biosynthesis</keyword>
<dbReference type="AlphaFoldDB" id="A0A1E5C0W5"/>
<comment type="cofactor">
    <cofactor evidence="1">
        <name>pyridoxal 5'-phosphate</name>
        <dbReference type="ChEBI" id="CHEBI:597326"/>
    </cofactor>
</comment>
<keyword evidence="4" id="KW-0663">Pyridoxal phosphate</keyword>
<dbReference type="GO" id="GO:0005829">
    <property type="term" value="C:cytosol"/>
    <property type="evidence" value="ECO:0007669"/>
    <property type="project" value="TreeGrafter"/>
</dbReference>
<evidence type="ECO:0000256" key="1">
    <source>
        <dbReference type="ARBA" id="ARBA00001933"/>
    </source>
</evidence>
<evidence type="ECO:0000256" key="4">
    <source>
        <dbReference type="ARBA" id="ARBA00022898"/>
    </source>
</evidence>
<dbReference type="InterPro" id="IPR036038">
    <property type="entry name" value="Aminotransferase-like"/>
</dbReference>
<comment type="function">
    <text evidence="10">Involved in the biosynthesis of p-aminobenzoate (PABA), a precursor of tetrahydrofolate. Converts 4-amino-4-deoxychorismate into 4-aminobenzoate (PABA) and pyruvate.</text>
</comment>
<dbReference type="InterPro" id="IPR001544">
    <property type="entry name" value="Aminotrans_IV"/>
</dbReference>
<keyword evidence="14" id="KW-1185">Reference proteome</keyword>
<accession>A0A1E5C0W5</accession>
<evidence type="ECO:0000256" key="10">
    <source>
        <dbReference type="ARBA" id="ARBA00054027"/>
    </source>
</evidence>
<dbReference type="FunFam" id="3.20.10.10:FF:000002">
    <property type="entry name" value="D-alanine aminotransferase"/>
    <property type="match status" value="1"/>
</dbReference>
<proteinExistence type="inferred from homology"/>
<dbReference type="NCBIfam" id="TIGR03461">
    <property type="entry name" value="pabC_Proteo"/>
    <property type="match status" value="1"/>
</dbReference>
<dbReference type="PANTHER" id="PTHR42743">
    <property type="entry name" value="AMINO-ACID AMINOTRANSFERASE"/>
    <property type="match status" value="1"/>
</dbReference>
<evidence type="ECO:0000313" key="14">
    <source>
        <dbReference type="Proteomes" id="UP000095039"/>
    </source>
</evidence>
<comment type="pathway">
    <text evidence="7">Cofactor biosynthesis; tetrahydrofolate biosynthesis; 4-aminobenzoate from chorismate: step 2/2.</text>
</comment>
<dbReference type="Pfam" id="PF01063">
    <property type="entry name" value="Aminotran_4"/>
    <property type="match status" value="1"/>
</dbReference>
<evidence type="ECO:0000256" key="12">
    <source>
        <dbReference type="NCBIfam" id="TIGR03461"/>
    </source>
</evidence>
<comment type="catalytic activity">
    <reaction evidence="9">
        <text>4-amino-4-deoxychorismate = 4-aminobenzoate + pyruvate + H(+)</text>
        <dbReference type="Rhea" id="RHEA:16201"/>
        <dbReference type="ChEBI" id="CHEBI:15361"/>
        <dbReference type="ChEBI" id="CHEBI:15378"/>
        <dbReference type="ChEBI" id="CHEBI:17836"/>
        <dbReference type="ChEBI" id="CHEBI:58406"/>
        <dbReference type="EC" id="4.1.3.38"/>
    </reaction>
</comment>
<dbReference type="EMBL" id="AJWN02000090">
    <property type="protein sequence ID" value="OEE59148.1"/>
    <property type="molecule type" value="Genomic_DNA"/>
</dbReference>
<sequence length="269" mass="29283">MILLNGQASDHLPLSDRGLQYGDGCYTTMLSNHGVLRSWPLHLARLMSNTETLGIQGIDWDLLTAWAESVSLSQKDKAEVIVKILITRGSGGRGYSPQGCQTPNVVVSSHPSPAHYKQWREKGIQMGMLQQRLGLSPLAGLKHLNRLEQVLIKQEVDALGLDDGVVCDLNGKLIETSASNLFWRKGDNLFTPDLSLSGVEGTMRAEVINAAPGEGFHVSIVSAEPDVLIDADEIFITNAVMGLVPVRCVEKTFYSSFLACRAITLRLSA</sequence>
<dbReference type="GO" id="GO:0046656">
    <property type="term" value="P:folic acid biosynthetic process"/>
    <property type="evidence" value="ECO:0007669"/>
    <property type="project" value="UniProtKB-KW"/>
</dbReference>
<dbReference type="NCBIfam" id="NF004761">
    <property type="entry name" value="PRK06092.1"/>
    <property type="match status" value="1"/>
</dbReference>
<dbReference type="SUPFAM" id="SSF56752">
    <property type="entry name" value="D-aminoacid aminotransferase-like PLP-dependent enzymes"/>
    <property type="match status" value="1"/>
</dbReference>
<dbReference type="PANTHER" id="PTHR42743:SF2">
    <property type="entry name" value="AMINODEOXYCHORISMATE LYASE"/>
    <property type="match status" value="1"/>
</dbReference>
<name>A0A1E5C0W5_9GAMM</name>
<dbReference type="InterPro" id="IPR043132">
    <property type="entry name" value="BCAT-like_C"/>
</dbReference>
<reference evidence="13 14" key="1">
    <citation type="journal article" date="2012" name="Science">
        <title>Ecological populations of bacteria act as socially cohesive units of antibiotic production and resistance.</title>
        <authorList>
            <person name="Cordero O.X."/>
            <person name="Wildschutte H."/>
            <person name="Kirkup B."/>
            <person name="Proehl S."/>
            <person name="Ngo L."/>
            <person name="Hussain F."/>
            <person name="Le Roux F."/>
            <person name="Mincer T."/>
            <person name="Polz M.F."/>
        </authorList>
    </citation>
    <scope>NUCLEOTIDE SEQUENCE [LARGE SCALE GENOMIC DNA]</scope>
    <source>
        <strain evidence="13 14">FF-454</strain>
    </source>
</reference>
<dbReference type="EC" id="4.1.3.38" evidence="8 12"/>
<evidence type="ECO:0000256" key="2">
    <source>
        <dbReference type="ARBA" id="ARBA00009320"/>
    </source>
</evidence>
<evidence type="ECO:0000313" key="13">
    <source>
        <dbReference type="EMBL" id="OEE59148.1"/>
    </source>
</evidence>
<dbReference type="InterPro" id="IPR050571">
    <property type="entry name" value="Class-IV_PLP-Dep_Aminotrnsfr"/>
</dbReference>
<evidence type="ECO:0000256" key="9">
    <source>
        <dbReference type="ARBA" id="ARBA00049529"/>
    </source>
</evidence>
<dbReference type="GO" id="GO:0008696">
    <property type="term" value="F:4-amino-4-deoxychorismate lyase activity"/>
    <property type="evidence" value="ECO:0007669"/>
    <property type="project" value="UniProtKB-UniRule"/>
</dbReference>
<evidence type="ECO:0000256" key="11">
    <source>
        <dbReference type="ARBA" id="ARBA00069174"/>
    </source>
</evidence>
<dbReference type="CDD" id="cd01559">
    <property type="entry name" value="ADCL_like"/>
    <property type="match status" value="1"/>
</dbReference>